<feature type="coiled-coil region" evidence="1">
    <location>
        <begin position="206"/>
        <end position="279"/>
    </location>
</feature>
<dbReference type="EMBL" id="CAUJNA010001046">
    <property type="protein sequence ID" value="CAJ1383737.1"/>
    <property type="molecule type" value="Genomic_DNA"/>
</dbReference>
<feature type="coiled-coil region" evidence="1">
    <location>
        <begin position="353"/>
        <end position="380"/>
    </location>
</feature>
<sequence length="649" mass="71704">MAAPVQVRLAGSATKVALGPEDGLGALKSRVAGAFGLTAPFDLIGPEGRLSTDEDARAVTKADSELRISTGEDALLDLERAREESGVLRWALLRQILGDLKVRLAEMAAELGEGRHKAAQLEQQLAVQRDQHQAGQANLKAELAELRELQAVELHKARQEAERRVTEATSSLGQQLAALETEQVESLQSKEAALQEAIQQEKTGRQREADETLRRLQDLRAAAEAEAQRAAAKSAALEARLAELGTRLAEEAELRQALGKQLEQQLATGAAERERLEATQTASGNAWQQRAAELSQAMQVEKESRGSQLDVLQRQLKDLAQESEAKLAQAGATWKEQLEEVKEMEPKLRSLVAEQAEGVRQQQLQQLESLQELAGKLEEESVDRRQTDQRTAGMVSSIQVAMGREQRAREAAGEAAGRASGALEAQLAAAEQSAAEAQKAQQAALEHLATEFHSLKIGEEAARTKCRDEVEAAQQSRHQALAEELRRTHERQTEESRQWAQTLVERLSTDLRAEREALFQELHRRCEEVAKLNTEQIRLEMAAEVKKVDATTCDVLQKHRAALDEEKRHYERQAQVAASEVKAALDAHGDFAEALEQEQRLIVERLTEALQKEGTARHELMKRLGSLEIDVQKVRGHLPILFASPTAFR</sequence>
<reference evidence="2" key="1">
    <citation type="submission" date="2023-08" db="EMBL/GenBank/DDBJ databases">
        <authorList>
            <person name="Chen Y."/>
            <person name="Shah S."/>
            <person name="Dougan E. K."/>
            <person name="Thang M."/>
            <person name="Chan C."/>
        </authorList>
    </citation>
    <scope>NUCLEOTIDE SEQUENCE</scope>
</reference>
<organism evidence="2 3">
    <name type="scientific">Effrenium voratum</name>
    <dbReference type="NCBI Taxonomy" id="2562239"/>
    <lineage>
        <taxon>Eukaryota</taxon>
        <taxon>Sar</taxon>
        <taxon>Alveolata</taxon>
        <taxon>Dinophyceae</taxon>
        <taxon>Suessiales</taxon>
        <taxon>Symbiodiniaceae</taxon>
        <taxon>Effrenium</taxon>
    </lineage>
</organism>
<evidence type="ECO:0000313" key="2">
    <source>
        <dbReference type="EMBL" id="CAJ1383737.1"/>
    </source>
</evidence>
<dbReference type="Proteomes" id="UP001178507">
    <property type="component" value="Unassembled WGS sequence"/>
</dbReference>
<gene>
    <name evidence="2" type="ORF">EVOR1521_LOCUS10770</name>
</gene>
<dbReference type="AlphaFoldDB" id="A0AA36IAJ0"/>
<feature type="coiled-coil region" evidence="1">
    <location>
        <begin position="104"/>
        <end position="149"/>
    </location>
</feature>
<protein>
    <submittedName>
        <fullName evidence="2">Uncharacterized protein</fullName>
    </submittedName>
</protein>
<accession>A0AA36IAJ0</accession>
<feature type="coiled-coil region" evidence="1">
    <location>
        <begin position="553"/>
        <end position="612"/>
    </location>
</feature>
<proteinExistence type="predicted"/>
<keyword evidence="3" id="KW-1185">Reference proteome</keyword>
<name>A0AA36IAJ0_9DINO</name>
<evidence type="ECO:0000313" key="3">
    <source>
        <dbReference type="Proteomes" id="UP001178507"/>
    </source>
</evidence>
<keyword evidence="1" id="KW-0175">Coiled coil</keyword>
<evidence type="ECO:0000256" key="1">
    <source>
        <dbReference type="SAM" id="Coils"/>
    </source>
</evidence>
<comment type="caution">
    <text evidence="2">The sequence shown here is derived from an EMBL/GenBank/DDBJ whole genome shotgun (WGS) entry which is preliminary data.</text>
</comment>